<evidence type="ECO:0000313" key="8">
    <source>
        <dbReference type="Proteomes" id="UP001315686"/>
    </source>
</evidence>
<keyword evidence="8" id="KW-1185">Reference proteome</keyword>
<evidence type="ECO:0000256" key="2">
    <source>
        <dbReference type="ARBA" id="ARBA00022475"/>
    </source>
</evidence>
<dbReference type="Gene3D" id="3.40.50.1000">
    <property type="entry name" value="HAD superfamily/HAD-like"/>
    <property type="match status" value="1"/>
</dbReference>
<dbReference type="InterPro" id="IPR000537">
    <property type="entry name" value="UbiA_prenyltransferase"/>
</dbReference>
<dbReference type="Pfam" id="PF01040">
    <property type="entry name" value="UbiA"/>
    <property type="match status" value="1"/>
</dbReference>
<proteinExistence type="predicted"/>
<keyword evidence="5 6" id="KW-0472">Membrane</keyword>
<comment type="caution">
    <text evidence="7">The sequence shown here is derived from an EMBL/GenBank/DDBJ whole genome shotgun (WGS) entry which is preliminary data.</text>
</comment>
<comment type="subcellular location">
    <subcellularLocation>
        <location evidence="1">Membrane</location>
        <topology evidence="1">Multi-pass membrane protein</topology>
    </subcellularLocation>
</comment>
<dbReference type="InterPro" id="IPR023214">
    <property type="entry name" value="HAD_sf"/>
</dbReference>
<gene>
    <name evidence="7" type="ORF">IV417_01140</name>
</gene>
<feature type="transmembrane region" description="Helical" evidence="6">
    <location>
        <begin position="284"/>
        <end position="304"/>
    </location>
</feature>
<dbReference type="CDD" id="cd13963">
    <property type="entry name" value="PT_UbiA_2"/>
    <property type="match status" value="1"/>
</dbReference>
<dbReference type="AlphaFoldDB" id="A0AAP2G6M9"/>
<accession>A0AAP2G6M9</accession>
<dbReference type="InterPro" id="IPR044878">
    <property type="entry name" value="UbiA_sf"/>
</dbReference>
<evidence type="ECO:0000256" key="3">
    <source>
        <dbReference type="ARBA" id="ARBA00022692"/>
    </source>
</evidence>
<evidence type="ECO:0000313" key="7">
    <source>
        <dbReference type="EMBL" id="MBT0955977.1"/>
    </source>
</evidence>
<dbReference type="EMBL" id="JADQAZ010000001">
    <property type="protein sequence ID" value="MBT0955977.1"/>
    <property type="molecule type" value="Genomic_DNA"/>
</dbReference>
<feature type="transmembrane region" description="Helical" evidence="6">
    <location>
        <begin position="382"/>
        <end position="402"/>
    </location>
</feature>
<dbReference type="SUPFAM" id="SSF56784">
    <property type="entry name" value="HAD-like"/>
    <property type="match status" value="1"/>
</dbReference>
<reference evidence="7 8" key="1">
    <citation type="journal article" date="2021" name="Arch. Microbiol.">
        <title>Harenicola maris gen. nov., sp. nov. isolated from the Sea of Japan shallow sediments.</title>
        <authorList>
            <person name="Romanenko L.A."/>
            <person name="Kurilenko V.V."/>
            <person name="Chernysheva N.Y."/>
            <person name="Tekutyeva L.A."/>
            <person name="Velansky P.V."/>
            <person name="Svetashev V.I."/>
            <person name="Isaeva M.P."/>
        </authorList>
    </citation>
    <scope>NUCLEOTIDE SEQUENCE [LARGE SCALE GENOMIC DNA]</scope>
    <source>
        <strain evidence="7 8">KMM 3653</strain>
    </source>
</reference>
<feature type="transmembrane region" description="Helical" evidence="6">
    <location>
        <begin position="256"/>
        <end position="278"/>
    </location>
</feature>
<evidence type="ECO:0000256" key="1">
    <source>
        <dbReference type="ARBA" id="ARBA00004141"/>
    </source>
</evidence>
<dbReference type="GO" id="GO:0016020">
    <property type="term" value="C:membrane"/>
    <property type="evidence" value="ECO:0007669"/>
    <property type="project" value="UniProtKB-SubCell"/>
</dbReference>
<feature type="transmembrane region" description="Helical" evidence="6">
    <location>
        <begin position="336"/>
        <end position="354"/>
    </location>
</feature>
<feature type="transmembrane region" description="Helical" evidence="6">
    <location>
        <begin position="216"/>
        <end position="236"/>
    </location>
</feature>
<feature type="transmembrane region" description="Helical" evidence="6">
    <location>
        <begin position="414"/>
        <end position="431"/>
    </location>
</feature>
<keyword evidence="2" id="KW-1003">Cell membrane</keyword>
<dbReference type="PANTHER" id="PTHR42723">
    <property type="entry name" value="CHLOROPHYLL SYNTHASE"/>
    <property type="match status" value="1"/>
</dbReference>
<sequence>MTERPLVLDVDGTYLKTDLLMENFWAGLGTDPLRTLGLSFALWRRPERLKAALAEVAELQMDLMPVHEDIAAMAAEAVSEGRDVVLASASNEALVRELAEYKDLPETILASTSEVNLKGAAKAGALVDAFGEGGFDYAGNAPVDAKVWAHAHTAIMVGAQPKVAANLIAEGKQVIEVEGGWAWRDLIRAFRPHQYVKNILLFLPVIAAHDFTLATLMWVLLGIASFSAAASSIYVVNDLLDLEADRLHATKCNRPFASGAVPIAVGMAGCIGLGIFALGVAACLGAAFFGVIVLYMVLSLAYSLKLKRMRWVDVATLASLYTLRVVAGAAASAVSVSVYMLIFIFPIFLTLGCVKRLTELAHVETDARLPGRGYGRLDRPDLLNVAGLGVFGAVLIFFLYSFSEHAMGLYPTRWILWLTLPFIAFWLIRMVQIGWRGEMDYDPIVFALRDKIGIGVLCFTLSLMFYAAGLWAEWFGV</sequence>
<dbReference type="Gene3D" id="1.10.357.140">
    <property type="entry name" value="UbiA prenyltransferase"/>
    <property type="match status" value="1"/>
</dbReference>
<evidence type="ECO:0000256" key="5">
    <source>
        <dbReference type="ARBA" id="ARBA00023136"/>
    </source>
</evidence>
<dbReference type="GO" id="GO:0016765">
    <property type="term" value="F:transferase activity, transferring alkyl or aryl (other than methyl) groups"/>
    <property type="evidence" value="ECO:0007669"/>
    <property type="project" value="InterPro"/>
</dbReference>
<dbReference type="PANTHER" id="PTHR42723:SF1">
    <property type="entry name" value="CHLOROPHYLL SYNTHASE, CHLOROPLASTIC"/>
    <property type="match status" value="1"/>
</dbReference>
<dbReference type="Proteomes" id="UP001315686">
    <property type="component" value="Unassembled WGS sequence"/>
</dbReference>
<keyword evidence="4 6" id="KW-1133">Transmembrane helix</keyword>
<feature type="transmembrane region" description="Helical" evidence="6">
    <location>
        <begin position="452"/>
        <end position="472"/>
    </location>
</feature>
<keyword evidence="3 6" id="KW-0812">Transmembrane</keyword>
<dbReference type="NCBIfam" id="NF006088">
    <property type="entry name" value="PRK08238.1"/>
    <property type="match status" value="1"/>
</dbReference>
<dbReference type="InterPro" id="IPR036412">
    <property type="entry name" value="HAD-like_sf"/>
</dbReference>
<evidence type="ECO:0000256" key="4">
    <source>
        <dbReference type="ARBA" id="ARBA00022989"/>
    </source>
</evidence>
<organism evidence="7 8">
    <name type="scientific">Harenicola maris</name>
    <dbReference type="NCBI Taxonomy" id="2841044"/>
    <lineage>
        <taxon>Bacteria</taxon>
        <taxon>Pseudomonadati</taxon>
        <taxon>Pseudomonadota</taxon>
        <taxon>Alphaproteobacteria</taxon>
        <taxon>Rhodobacterales</taxon>
        <taxon>Paracoccaceae</taxon>
        <taxon>Harenicola</taxon>
    </lineage>
</organism>
<dbReference type="InterPro" id="IPR050475">
    <property type="entry name" value="Prenyltransferase_related"/>
</dbReference>
<dbReference type="RefSeq" id="WP_327792194.1">
    <property type="nucleotide sequence ID" value="NZ_JADQAZ010000001.1"/>
</dbReference>
<name>A0AAP2G6M9_9RHOB</name>
<evidence type="ECO:0000256" key="6">
    <source>
        <dbReference type="SAM" id="Phobius"/>
    </source>
</evidence>
<protein>
    <submittedName>
        <fullName evidence="7">UbiA family prenyltransferase</fullName>
    </submittedName>
</protein>